<dbReference type="PRINTS" id="PR00069">
    <property type="entry name" value="ALDKETRDTASE"/>
</dbReference>
<dbReference type="InterPro" id="IPR036812">
    <property type="entry name" value="NAD(P)_OxRdtase_dom_sf"/>
</dbReference>
<dbReference type="CDD" id="cd19094">
    <property type="entry name" value="AKR_Tas-like"/>
    <property type="match status" value="1"/>
</dbReference>
<dbReference type="EMBL" id="FWPT01000001">
    <property type="protein sequence ID" value="SMA33963.1"/>
    <property type="molecule type" value="Genomic_DNA"/>
</dbReference>
<dbReference type="RefSeq" id="WP_087106284.1">
    <property type="nucleotide sequence ID" value="NZ_CBCSCN010000004.1"/>
</dbReference>
<proteinExistence type="inferred from homology"/>
<dbReference type="GO" id="GO:0016491">
    <property type="term" value="F:oxidoreductase activity"/>
    <property type="evidence" value="ECO:0007669"/>
    <property type="project" value="UniProtKB-KW"/>
</dbReference>
<dbReference type="InterPro" id="IPR023210">
    <property type="entry name" value="NADP_OxRdtase_dom"/>
</dbReference>
<comment type="similarity">
    <text evidence="3">Belongs to the aldo/keto reductase family. Aldo/keto reductase 2 subfamily.</text>
</comment>
<dbReference type="NCBIfam" id="NF007912">
    <property type="entry name" value="PRK10625.1"/>
    <property type="match status" value="1"/>
</dbReference>
<evidence type="ECO:0000259" key="5">
    <source>
        <dbReference type="Pfam" id="PF00248"/>
    </source>
</evidence>
<organism evidence="6 7">
    <name type="scientific">Parendozoicomonas haliclonae</name>
    <dbReference type="NCBI Taxonomy" id="1960125"/>
    <lineage>
        <taxon>Bacteria</taxon>
        <taxon>Pseudomonadati</taxon>
        <taxon>Pseudomonadota</taxon>
        <taxon>Gammaproteobacteria</taxon>
        <taxon>Oceanospirillales</taxon>
        <taxon>Endozoicomonadaceae</taxon>
        <taxon>Parendozoicomonas</taxon>
    </lineage>
</organism>
<evidence type="ECO:0000313" key="7">
    <source>
        <dbReference type="Proteomes" id="UP000196573"/>
    </source>
</evidence>
<name>A0A1X7AEG2_9GAMM</name>
<evidence type="ECO:0000313" key="6">
    <source>
        <dbReference type="EMBL" id="SMA33963.1"/>
    </source>
</evidence>
<keyword evidence="1" id="KW-0521">NADP</keyword>
<sequence length="343" mass="38995">MKYRKLGRTDTEVSLICLGTMTWGEQNTQEEAFSQLDYAWERGVNFLDTAEMYPVPPKEETYTHTETIIGNWLNKRGKRDDVIVATKICGPGFAYMDGGRRFNRKHLTAALDGSLRRLQTDYIDLYQLHWPDRNTNNFGQRGFVFNEQEQATPIEETLEVIDELVKAGKIRHIGLSNETPWGTMQFLKIAEERGWPRAVSVQNPYSLVFRSYEVGMAEISHREDIGLLAYSPLAMGVLSGKYLDGARPEGARLTLYSRFKRYNSPGVEKATKAYVELARDNNLDPAQMALAYVNSRSFMTSNIIGATTMEQLKDNIDSVTLELSDQVLEDIEAIHRQYPDPAA</sequence>
<gene>
    <name evidence="6" type="primary">gpr</name>
    <name evidence="6" type="ORF">EHSB41UT_00348</name>
</gene>
<dbReference type="InterPro" id="IPR020471">
    <property type="entry name" value="AKR"/>
</dbReference>
<reference evidence="6 7" key="1">
    <citation type="submission" date="2017-03" db="EMBL/GenBank/DDBJ databases">
        <authorList>
            <person name="Afonso C.L."/>
            <person name="Miller P.J."/>
            <person name="Scott M.A."/>
            <person name="Spackman E."/>
            <person name="Goraichik I."/>
            <person name="Dimitrov K.M."/>
            <person name="Suarez D.L."/>
            <person name="Swayne D.E."/>
        </authorList>
    </citation>
    <scope>NUCLEOTIDE SEQUENCE [LARGE SCALE GENOMIC DNA]</scope>
    <source>
        <strain evidence="6">SB41UT1</strain>
    </source>
</reference>
<accession>A0A1X7AEG2</accession>
<protein>
    <recommendedName>
        <fullName evidence="4">Protein tas</fullName>
    </recommendedName>
</protein>
<dbReference type="PANTHER" id="PTHR43364">
    <property type="entry name" value="NADH-SPECIFIC METHYLGLYOXAL REDUCTASE-RELATED"/>
    <property type="match status" value="1"/>
</dbReference>
<dbReference type="OrthoDB" id="9772407at2"/>
<feature type="domain" description="NADP-dependent oxidoreductase" evidence="5">
    <location>
        <begin position="16"/>
        <end position="334"/>
    </location>
</feature>
<dbReference type="SUPFAM" id="SSF51430">
    <property type="entry name" value="NAD(P)-linked oxidoreductase"/>
    <property type="match status" value="1"/>
</dbReference>
<dbReference type="InterPro" id="IPR050523">
    <property type="entry name" value="AKR_Detox_Biosynth"/>
</dbReference>
<dbReference type="Pfam" id="PF00248">
    <property type="entry name" value="Aldo_ket_red"/>
    <property type="match status" value="1"/>
</dbReference>
<dbReference type="PANTHER" id="PTHR43364:SF4">
    <property type="entry name" value="NAD(P)-LINKED OXIDOREDUCTASE SUPERFAMILY PROTEIN"/>
    <property type="match status" value="1"/>
</dbReference>
<dbReference type="AlphaFoldDB" id="A0A1X7AEG2"/>
<dbReference type="Proteomes" id="UP000196573">
    <property type="component" value="Unassembled WGS sequence"/>
</dbReference>
<evidence type="ECO:0000256" key="1">
    <source>
        <dbReference type="ARBA" id="ARBA00022857"/>
    </source>
</evidence>
<dbReference type="Gene3D" id="3.20.20.100">
    <property type="entry name" value="NADP-dependent oxidoreductase domain"/>
    <property type="match status" value="1"/>
</dbReference>
<evidence type="ECO:0000256" key="2">
    <source>
        <dbReference type="ARBA" id="ARBA00023002"/>
    </source>
</evidence>
<keyword evidence="2 6" id="KW-0560">Oxidoreductase</keyword>
<evidence type="ECO:0000256" key="4">
    <source>
        <dbReference type="ARBA" id="ARBA00070119"/>
    </source>
</evidence>
<dbReference type="FunFam" id="3.20.20.100:FF:000005">
    <property type="entry name" value="NADP(H)-dependent aldo-keto reductase"/>
    <property type="match status" value="1"/>
</dbReference>
<evidence type="ECO:0000256" key="3">
    <source>
        <dbReference type="ARBA" id="ARBA00038157"/>
    </source>
</evidence>
<keyword evidence="7" id="KW-1185">Reference proteome</keyword>